<keyword evidence="3" id="KW-0808">Transferase</keyword>
<gene>
    <name evidence="8" type="ORF">SMALB_8724</name>
</gene>
<dbReference type="InterPro" id="IPR013968">
    <property type="entry name" value="PKS_KR"/>
</dbReference>
<dbReference type="GO" id="GO:0006633">
    <property type="term" value="P:fatty acid biosynthetic process"/>
    <property type="evidence" value="ECO:0007669"/>
    <property type="project" value="TreeGrafter"/>
</dbReference>
<dbReference type="InterPro" id="IPR001227">
    <property type="entry name" value="Ac_transferase_dom_sf"/>
</dbReference>
<dbReference type="Gene3D" id="1.10.1200.10">
    <property type="entry name" value="ACP-like"/>
    <property type="match status" value="1"/>
</dbReference>
<evidence type="ECO:0000256" key="4">
    <source>
        <dbReference type="ARBA" id="ARBA00023194"/>
    </source>
</evidence>
<accession>A0A7X5XCF2</accession>
<evidence type="ECO:0000256" key="5">
    <source>
        <dbReference type="ARBA" id="ARBA00023268"/>
    </source>
</evidence>
<evidence type="ECO:0000256" key="3">
    <source>
        <dbReference type="ARBA" id="ARBA00022679"/>
    </source>
</evidence>
<dbReference type="PROSITE" id="PS00012">
    <property type="entry name" value="PHOSPHOPANTETHEINE"/>
    <property type="match status" value="1"/>
</dbReference>
<proteinExistence type="predicted"/>
<evidence type="ECO:0000313" key="9">
    <source>
        <dbReference type="Proteomes" id="UP000536624"/>
    </source>
</evidence>
<organism evidence="8 9">
    <name type="scientific">Streptomyces malaysiensis</name>
    <dbReference type="NCBI Taxonomy" id="92644"/>
    <lineage>
        <taxon>Bacteria</taxon>
        <taxon>Bacillati</taxon>
        <taxon>Actinomycetota</taxon>
        <taxon>Actinomycetes</taxon>
        <taxon>Kitasatosporales</taxon>
        <taxon>Streptomycetaceae</taxon>
        <taxon>Streptomyces</taxon>
        <taxon>Streptomyces violaceusniger group</taxon>
    </lineage>
</organism>
<name>A0A7X5XCF2_STRMQ</name>
<dbReference type="InterPro" id="IPR050091">
    <property type="entry name" value="PKS_NRPS_Biosynth_Enz"/>
</dbReference>
<dbReference type="Pfam" id="PF00550">
    <property type="entry name" value="PP-binding"/>
    <property type="match status" value="1"/>
</dbReference>
<dbReference type="Gene3D" id="3.40.50.720">
    <property type="entry name" value="NAD(P)-binding Rossmann-like Domain"/>
    <property type="match status" value="1"/>
</dbReference>
<feature type="domain" description="Carrier" evidence="7">
    <location>
        <begin position="909"/>
        <end position="984"/>
    </location>
</feature>
<evidence type="ECO:0000259" key="7">
    <source>
        <dbReference type="PROSITE" id="PS50075"/>
    </source>
</evidence>
<keyword evidence="4" id="KW-0045">Antibiotic biosynthesis</keyword>
<dbReference type="GO" id="GO:0031177">
    <property type="term" value="F:phosphopantetheine binding"/>
    <property type="evidence" value="ECO:0007669"/>
    <property type="project" value="InterPro"/>
</dbReference>
<dbReference type="FunFam" id="3.40.366.10:FF:000002">
    <property type="entry name" value="Probable polyketide synthase 2"/>
    <property type="match status" value="1"/>
</dbReference>
<dbReference type="InterPro" id="IPR036291">
    <property type="entry name" value="NAD(P)-bd_dom_sf"/>
</dbReference>
<dbReference type="PROSITE" id="PS50075">
    <property type="entry name" value="CARRIER"/>
    <property type="match status" value="1"/>
</dbReference>
<dbReference type="GO" id="GO:0017000">
    <property type="term" value="P:antibiotic biosynthetic process"/>
    <property type="evidence" value="ECO:0007669"/>
    <property type="project" value="UniProtKB-KW"/>
</dbReference>
<evidence type="ECO:0000313" key="8">
    <source>
        <dbReference type="EMBL" id="NIY70593.1"/>
    </source>
</evidence>
<evidence type="ECO:0000256" key="6">
    <source>
        <dbReference type="ARBA" id="ARBA00023315"/>
    </source>
</evidence>
<dbReference type="Pfam" id="PF18369">
    <property type="entry name" value="PKS_DE"/>
    <property type="match status" value="1"/>
</dbReference>
<dbReference type="GO" id="GO:0004312">
    <property type="term" value="F:fatty acid synthase activity"/>
    <property type="evidence" value="ECO:0007669"/>
    <property type="project" value="TreeGrafter"/>
</dbReference>
<dbReference type="InterPro" id="IPR020806">
    <property type="entry name" value="PKS_PP-bd"/>
</dbReference>
<keyword evidence="6" id="KW-0012">Acyltransferase</keyword>
<dbReference type="Gene3D" id="3.40.366.10">
    <property type="entry name" value="Malonyl-Coenzyme A Acyl Carrier Protein, domain 2"/>
    <property type="match status" value="1"/>
</dbReference>
<dbReference type="InterPro" id="IPR041618">
    <property type="entry name" value="PKS_DE"/>
</dbReference>
<dbReference type="PANTHER" id="PTHR43775:SF51">
    <property type="entry name" value="INACTIVE PHENOLPHTHIOCEROL SYNTHESIS POLYKETIDE SYNTHASE TYPE I PKS1-RELATED"/>
    <property type="match status" value="1"/>
</dbReference>
<dbReference type="CDD" id="cd08952">
    <property type="entry name" value="KR_1_SDR_x"/>
    <property type="match status" value="1"/>
</dbReference>
<evidence type="ECO:0000256" key="1">
    <source>
        <dbReference type="ARBA" id="ARBA00022450"/>
    </source>
</evidence>
<dbReference type="FunFam" id="1.10.1200.10:FF:000007">
    <property type="entry name" value="Probable polyketide synthase pks17"/>
    <property type="match status" value="1"/>
</dbReference>
<dbReference type="SMART" id="SM00827">
    <property type="entry name" value="PKS_AT"/>
    <property type="match status" value="1"/>
</dbReference>
<protein>
    <submittedName>
        <fullName evidence="8">Modular polyketide synthase</fullName>
    </submittedName>
</protein>
<dbReference type="Gene3D" id="6.10.140.1830">
    <property type="match status" value="1"/>
</dbReference>
<dbReference type="PANTHER" id="PTHR43775">
    <property type="entry name" value="FATTY ACID SYNTHASE"/>
    <property type="match status" value="1"/>
</dbReference>
<dbReference type="AlphaFoldDB" id="A0A7X5XCF2"/>
<comment type="caution">
    <text evidence="8">The sequence shown here is derived from an EMBL/GenBank/DDBJ whole genome shotgun (WGS) entry which is preliminary data.</text>
</comment>
<dbReference type="SUPFAM" id="SSF52151">
    <property type="entry name" value="FabD/lysophospholipase-like"/>
    <property type="match status" value="1"/>
</dbReference>
<dbReference type="InterPro" id="IPR009081">
    <property type="entry name" value="PP-bd_ACP"/>
</dbReference>
<dbReference type="InterPro" id="IPR016036">
    <property type="entry name" value="Malonyl_transacylase_ACP-bd"/>
</dbReference>
<dbReference type="SMART" id="SM00822">
    <property type="entry name" value="PKS_KR"/>
    <property type="match status" value="1"/>
</dbReference>
<dbReference type="InterPro" id="IPR057326">
    <property type="entry name" value="KR_dom"/>
</dbReference>
<dbReference type="InterPro" id="IPR006162">
    <property type="entry name" value="Ppantetheine_attach_site"/>
</dbReference>
<dbReference type="Pfam" id="PF08659">
    <property type="entry name" value="KR"/>
    <property type="match status" value="1"/>
</dbReference>
<dbReference type="InterPro" id="IPR036736">
    <property type="entry name" value="ACP-like_sf"/>
</dbReference>
<dbReference type="InterPro" id="IPR014043">
    <property type="entry name" value="Acyl_transferase_dom"/>
</dbReference>
<reference evidence="8 9" key="1">
    <citation type="submission" date="2020-02" db="EMBL/GenBank/DDBJ databases">
        <title>Streptomyces malaysiensis DSM14702 (JHCC583434, PFL_A843) Genome sequencing and assembly.</title>
        <authorList>
            <person name="Samborskyy M."/>
        </authorList>
    </citation>
    <scope>NUCLEOTIDE SEQUENCE [LARGE SCALE GENOMIC DNA]</scope>
    <source>
        <strain evidence="8 9">DSM 14702</strain>
    </source>
</reference>
<dbReference type="EMBL" id="JAALLH010000002">
    <property type="protein sequence ID" value="NIY70593.1"/>
    <property type="molecule type" value="Genomic_DNA"/>
</dbReference>
<sequence>MVFPGQGSQWVGMAVELLESSSVFAAAMGECAAALSGFVDWALLDVLGDEVALGRVDVVQPVLWAVMVSLAELWRSCGVVPAAVVGHSQGEIAAAVVAGGLSLEDGARVVALRSQAIARGLAGHGGMVSVALSRERVVELVARWGGRLSVAAVNGPASVVVSGDPDGLEELLEWCVGEGVRARRVPVDYASHGPAVEEIEERLLEDLAPVSPRAGEVPFFSTVTGEWVDTGVLDAGYWYRNLRRPVRFEEAVGALSGEGFGAFIEVSAHPVLTVGVEETLEAVGSEAVVVGTLRRDEGGWERFLTALAEAWVRGVAVDWTAVFPGPHNHVDLPTYAFQHQRYWPELTTAVETSTRTDSAEASFWEAVESGDLESLASALDVEDAAVTAVLPALSTWRRRQRAESMVDAWRYRPAWRQLPNDKAGLTGTWLVTLPTKWRESEWAAGILTTLTNHGADVLPMELDAGSDGRDQLARRLREQTAETPLAGVLSLLAVDEESHPHHSAVPAGLALTLNLVQALGDVAIDAPLWCATQCAVSTSASDRPHRMTQAQIWGFGRVVAMEHPDRWGGLVDLPPSLSEHTGARLCAALADPKGETELAVRPAGLFGRRLVRMAPTLTDAKGWRCAGTVLITGGTGALGAHVARWIAGREGERVHFLLVGRRGPDAPGAAELKAELKKSGSSVTIAACDVSDRDQVKELLATIPEDYPLDTVIHAAGVLDDGVVGALTPDRFDDVLRMKVDSARCLDELTRDKELSAFVLFSSFAGLFGNAGQSNYAAANAFLDALAERRQADGLPGTSIAWGPWAGGGLAVQDAAVDQFRRRSVSAMAPDLAMLGFQQAMIGRDPVLAIADVDWKQAVEAGSGRPSALLAELPEMRSLIEAAGDEGESDDSDAFRRRLADMDMEQRDETLLELVRTEAASVLGHSDSEALGAKRPFKELGFDSLTAVELRNRVAAKTGLRLPTTLVFDYPTPVALTDHLKAHLFPDGVDSRDAADAEPDDQALRTALESIPLARIREAGLAGPLLRLVDPGDGSTDNDLDSQVASIDAMDADTLVRMAFESTES</sequence>
<keyword evidence="1" id="KW-0596">Phosphopantetheine</keyword>
<dbReference type="SUPFAM" id="SSF51735">
    <property type="entry name" value="NAD(P)-binding Rossmann-fold domains"/>
    <property type="match status" value="2"/>
</dbReference>
<keyword evidence="2" id="KW-0597">Phosphoprotein</keyword>
<dbReference type="Proteomes" id="UP000536624">
    <property type="component" value="Unassembled WGS sequence"/>
</dbReference>
<evidence type="ECO:0000256" key="2">
    <source>
        <dbReference type="ARBA" id="ARBA00022553"/>
    </source>
</evidence>
<keyword evidence="5" id="KW-0511">Multifunctional enzyme</keyword>
<dbReference type="InterPro" id="IPR016035">
    <property type="entry name" value="Acyl_Trfase/lysoPLipase"/>
</dbReference>
<dbReference type="SMART" id="SM01294">
    <property type="entry name" value="PKS_PP_betabranch"/>
    <property type="match status" value="1"/>
</dbReference>
<dbReference type="Pfam" id="PF00698">
    <property type="entry name" value="Acyl_transf_1"/>
    <property type="match status" value="1"/>
</dbReference>
<dbReference type="Gene3D" id="3.30.70.3290">
    <property type="match status" value="1"/>
</dbReference>
<dbReference type="SUPFAM" id="SSF55048">
    <property type="entry name" value="Probable ACP-binding domain of malonyl-CoA ACP transacylase"/>
    <property type="match status" value="1"/>
</dbReference>
<dbReference type="SUPFAM" id="SSF47336">
    <property type="entry name" value="ACP-like"/>
    <property type="match status" value="1"/>
</dbReference>
<dbReference type="SMART" id="SM00823">
    <property type="entry name" value="PKS_PP"/>
    <property type="match status" value="1"/>
</dbReference>